<keyword evidence="3" id="KW-1185">Reference proteome</keyword>
<sequence length="145" mass="15646">MSAPWTGTGISDLKKAISSSPISCLPPLPPSPNLNKELGMDLIAGILDNQSPEDIQLVKEQAPHYTMEGKLSWSFFYLSLAWFEMSQRTTASQPPVDQQPFLEGALQANAPSNSPHPAPAIKRVSNGSKLFHQKPSLSLSSSSNS</sequence>
<gene>
    <name evidence="2" type="ORF">PCANC_08730</name>
</gene>
<dbReference type="EMBL" id="PGCJ01000072">
    <property type="protein sequence ID" value="PLW52885.1"/>
    <property type="molecule type" value="Genomic_DNA"/>
</dbReference>
<reference evidence="2 3" key="1">
    <citation type="submission" date="2017-11" db="EMBL/GenBank/DDBJ databases">
        <title>De novo assembly and phasing of dikaryotic genomes from two isolates of Puccinia coronata f. sp. avenae, the causal agent of oat crown rust.</title>
        <authorList>
            <person name="Miller M.E."/>
            <person name="Zhang Y."/>
            <person name="Omidvar V."/>
            <person name="Sperschneider J."/>
            <person name="Schwessinger B."/>
            <person name="Raley C."/>
            <person name="Palmer J.M."/>
            <person name="Garnica D."/>
            <person name="Upadhyaya N."/>
            <person name="Rathjen J."/>
            <person name="Taylor J.M."/>
            <person name="Park R.F."/>
            <person name="Dodds P.N."/>
            <person name="Hirsch C.D."/>
            <person name="Kianian S.F."/>
            <person name="Figueroa M."/>
        </authorList>
    </citation>
    <scope>NUCLEOTIDE SEQUENCE [LARGE SCALE GENOMIC DNA]</scope>
    <source>
        <strain evidence="2">12NC29</strain>
    </source>
</reference>
<comment type="caution">
    <text evidence="2">The sequence shown here is derived from an EMBL/GenBank/DDBJ whole genome shotgun (WGS) entry which is preliminary data.</text>
</comment>
<accession>A0A2N5VSD0</accession>
<organism evidence="2 3">
    <name type="scientific">Puccinia coronata f. sp. avenae</name>
    <dbReference type="NCBI Taxonomy" id="200324"/>
    <lineage>
        <taxon>Eukaryota</taxon>
        <taxon>Fungi</taxon>
        <taxon>Dikarya</taxon>
        <taxon>Basidiomycota</taxon>
        <taxon>Pucciniomycotina</taxon>
        <taxon>Pucciniomycetes</taxon>
        <taxon>Pucciniales</taxon>
        <taxon>Pucciniaceae</taxon>
        <taxon>Puccinia</taxon>
    </lineage>
</organism>
<evidence type="ECO:0000313" key="3">
    <source>
        <dbReference type="Proteomes" id="UP000235388"/>
    </source>
</evidence>
<dbReference type="AlphaFoldDB" id="A0A2N5VSD0"/>
<protein>
    <submittedName>
        <fullName evidence="2">Uncharacterized protein</fullName>
    </submittedName>
</protein>
<evidence type="ECO:0000256" key="1">
    <source>
        <dbReference type="SAM" id="MobiDB-lite"/>
    </source>
</evidence>
<name>A0A2N5VSD0_9BASI</name>
<feature type="region of interest" description="Disordered" evidence="1">
    <location>
        <begin position="105"/>
        <end position="126"/>
    </location>
</feature>
<dbReference type="Proteomes" id="UP000235388">
    <property type="component" value="Unassembled WGS sequence"/>
</dbReference>
<evidence type="ECO:0000313" key="2">
    <source>
        <dbReference type="EMBL" id="PLW52885.1"/>
    </source>
</evidence>
<proteinExistence type="predicted"/>